<keyword evidence="9" id="KW-0808">Transferase</keyword>
<keyword evidence="21" id="KW-0812">Transmembrane</keyword>
<evidence type="ECO:0000313" key="23">
    <source>
        <dbReference type="EMBL" id="WGH76644.1"/>
    </source>
</evidence>
<evidence type="ECO:0000256" key="21">
    <source>
        <dbReference type="SAM" id="Phobius"/>
    </source>
</evidence>
<keyword evidence="20" id="KW-0175">Coiled coil</keyword>
<dbReference type="RefSeq" id="WP_279652507.1">
    <property type="nucleotide sequence ID" value="NZ_CP122539.1"/>
</dbReference>
<reference evidence="23 24" key="1">
    <citation type="submission" date="2023-04" db="EMBL/GenBank/DDBJ databases">
        <title>Tenacibaculum tangerinum sp. nov., isolated from sea tidal flat of South Korea.</title>
        <authorList>
            <person name="Lee S.H."/>
            <person name="Kim J.-J."/>
        </authorList>
    </citation>
    <scope>NUCLEOTIDE SEQUENCE [LARGE SCALE GENOMIC DNA]</scope>
    <source>
        <strain evidence="23 24">GRR-S3-23</strain>
    </source>
</reference>
<evidence type="ECO:0000256" key="19">
    <source>
        <dbReference type="PROSITE-ProRule" id="PRU00339"/>
    </source>
</evidence>
<evidence type="ECO:0000256" key="7">
    <source>
        <dbReference type="ARBA" id="ARBA00022490"/>
    </source>
</evidence>
<dbReference type="InterPro" id="IPR003594">
    <property type="entry name" value="HATPase_dom"/>
</dbReference>
<dbReference type="Pfam" id="PF02518">
    <property type="entry name" value="HATPase_c"/>
    <property type="match status" value="1"/>
</dbReference>
<dbReference type="Gene3D" id="1.20.5.1930">
    <property type="match status" value="1"/>
</dbReference>
<evidence type="ECO:0000256" key="2">
    <source>
        <dbReference type="ARBA" id="ARBA00001966"/>
    </source>
</evidence>
<dbReference type="Gene3D" id="3.30.565.10">
    <property type="entry name" value="Histidine kinase-like ATPase, C-terminal domain"/>
    <property type="match status" value="1"/>
</dbReference>
<dbReference type="Gene3D" id="1.25.40.10">
    <property type="entry name" value="Tetratricopeptide repeat domain"/>
    <property type="match status" value="1"/>
</dbReference>
<evidence type="ECO:0000256" key="13">
    <source>
        <dbReference type="ARBA" id="ARBA00022840"/>
    </source>
</evidence>
<evidence type="ECO:0000256" key="8">
    <source>
        <dbReference type="ARBA" id="ARBA00022553"/>
    </source>
</evidence>
<keyword evidence="15" id="KW-0902">Two-component regulatory system</keyword>
<evidence type="ECO:0000256" key="17">
    <source>
        <dbReference type="ARBA" id="ARBA00024827"/>
    </source>
</evidence>
<sequence length="544" mass="63049">MFNIYSQNRVEESANYFFNEGINYSYQNKADLAYKNFIKALEIYENKDMKDSVAECNLKIFSLIDAQSNNPIDPLLYLTKYNNYAIKSNDTVKQIIANAYFASYYFQKDFKKADKFYKKGLEQSKLIKNELFQANFYTNLGALQNEYDTILDLGNHRKAIEIYEKLKINDKLFSAYLNIAEHFHLKKSYKKAIEYLKKAQTTNTKRYNKNLSKKLYERLALNYQSNNQYKLANNYFIKLDSIKELLNNSKQNIEISRIKEKYDNEKLRADNLEIESKIKQNRNLFYGTLAFLILGGTIGLLTLKNARKKRLLAEQQQALEQQKNLTLLKEQEINTINAMIDGQEKERIRIAEDLHDNIGSVLATLKLHFENLKLNREKKHFNQEELYEKTEKLIDETYLKVRNIAHAKNAGVLANKGLLTAVKLMAEKISDANKMTIHVHDFGLDKRLENNMEITVFRIIQELVTNIIKHAEATEATINIALYDHNLNIIVEDNGNGFDPQEIRLEDGIGLGSIEKRIAHLNGNLEIDSTLGKGTTIIMDIPIT</sequence>
<evidence type="ECO:0000256" key="5">
    <source>
        <dbReference type="ARBA" id="ARBA00017322"/>
    </source>
</evidence>
<dbReference type="SUPFAM" id="SSF48452">
    <property type="entry name" value="TPR-like"/>
    <property type="match status" value="1"/>
</dbReference>
<keyword evidence="14" id="KW-0408">Iron</keyword>
<dbReference type="PROSITE" id="PS50005">
    <property type="entry name" value="TPR"/>
    <property type="match status" value="1"/>
</dbReference>
<dbReference type="InterPro" id="IPR005467">
    <property type="entry name" value="His_kinase_dom"/>
</dbReference>
<dbReference type="Proteomes" id="UP001232001">
    <property type="component" value="Chromosome"/>
</dbReference>
<dbReference type="InterPro" id="IPR036890">
    <property type="entry name" value="HATPase_C_sf"/>
</dbReference>
<evidence type="ECO:0000256" key="12">
    <source>
        <dbReference type="ARBA" id="ARBA00022777"/>
    </source>
</evidence>
<evidence type="ECO:0000256" key="16">
    <source>
        <dbReference type="ARBA" id="ARBA00023014"/>
    </source>
</evidence>
<dbReference type="Pfam" id="PF07730">
    <property type="entry name" value="HisKA_3"/>
    <property type="match status" value="1"/>
</dbReference>
<evidence type="ECO:0000256" key="14">
    <source>
        <dbReference type="ARBA" id="ARBA00023004"/>
    </source>
</evidence>
<evidence type="ECO:0000256" key="6">
    <source>
        <dbReference type="ARBA" id="ARBA00022485"/>
    </source>
</evidence>
<dbReference type="InterPro" id="IPR004358">
    <property type="entry name" value="Sig_transdc_His_kin-like_C"/>
</dbReference>
<evidence type="ECO:0000256" key="1">
    <source>
        <dbReference type="ARBA" id="ARBA00000085"/>
    </source>
</evidence>
<keyword evidence="11" id="KW-0547">Nucleotide-binding</keyword>
<dbReference type="SMART" id="SM00387">
    <property type="entry name" value="HATPase_c"/>
    <property type="match status" value="1"/>
</dbReference>
<keyword evidence="13" id="KW-0067">ATP-binding</keyword>
<dbReference type="EC" id="2.7.13.3" evidence="4"/>
<keyword evidence="24" id="KW-1185">Reference proteome</keyword>
<dbReference type="PANTHER" id="PTHR24421">
    <property type="entry name" value="NITRATE/NITRITE SENSOR PROTEIN NARX-RELATED"/>
    <property type="match status" value="1"/>
</dbReference>
<organism evidence="23 24">
    <name type="scientific">Tenacibaculum tangerinum</name>
    <dbReference type="NCBI Taxonomy" id="3038772"/>
    <lineage>
        <taxon>Bacteria</taxon>
        <taxon>Pseudomonadati</taxon>
        <taxon>Bacteroidota</taxon>
        <taxon>Flavobacteriia</taxon>
        <taxon>Flavobacteriales</taxon>
        <taxon>Flavobacteriaceae</taxon>
        <taxon>Tenacibaculum</taxon>
    </lineage>
</organism>
<feature type="domain" description="Histidine kinase" evidence="22">
    <location>
        <begin position="458"/>
        <end position="544"/>
    </location>
</feature>
<dbReference type="InterPro" id="IPR011712">
    <property type="entry name" value="Sig_transdc_His_kin_sub3_dim/P"/>
</dbReference>
<evidence type="ECO:0000256" key="20">
    <source>
        <dbReference type="SAM" id="Coils"/>
    </source>
</evidence>
<feature type="transmembrane region" description="Helical" evidence="21">
    <location>
        <begin position="284"/>
        <end position="303"/>
    </location>
</feature>
<name>A0ABY8L5E2_9FLAO</name>
<comment type="function">
    <text evidence="17">Member of the two-component regulatory system NreB/NreC involved in the control of dissimilatory nitrate/nitrite reduction in response to oxygen. NreB functions as a direct oxygen sensor histidine kinase which is autophosphorylated, in the absence of oxygen, probably at the conserved histidine residue, and transfers its phosphate group probably to a conserved aspartate residue of NreC. NreB/NreC activates the expression of the nitrate (narGHJI) and nitrite (nir) reductase operons, as well as the putative nitrate transporter gene narT.</text>
</comment>
<accession>A0ABY8L5E2</accession>
<dbReference type="InterPro" id="IPR011990">
    <property type="entry name" value="TPR-like_helical_dom_sf"/>
</dbReference>
<keyword evidence="19" id="KW-0802">TPR repeat</keyword>
<keyword evidence="6" id="KW-0004">4Fe-4S</keyword>
<protein>
    <recommendedName>
        <fullName evidence="5">Oxygen sensor histidine kinase NreB</fullName>
        <ecNumber evidence="4">2.7.13.3</ecNumber>
    </recommendedName>
    <alternativeName>
        <fullName evidence="18">Nitrogen regulation protein B</fullName>
    </alternativeName>
</protein>
<evidence type="ECO:0000259" key="22">
    <source>
        <dbReference type="PROSITE" id="PS50109"/>
    </source>
</evidence>
<dbReference type="PRINTS" id="PR00344">
    <property type="entry name" value="BCTRLSENSOR"/>
</dbReference>
<evidence type="ECO:0000313" key="24">
    <source>
        <dbReference type="Proteomes" id="UP001232001"/>
    </source>
</evidence>
<dbReference type="InterPro" id="IPR019734">
    <property type="entry name" value="TPR_rpt"/>
</dbReference>
<dbReference type="SUPFAM" id="SSF55874">
    <property type="entry name" value="ATPase domain of HSP90 chaperone/DNA topoisomerase II/histidine kinase"/>
    <property type="match status" value="1"/>
</dbReference>
<dbReference type="GO" id="GO:0016301">
    <property type="term" value="F:kinase activity"/>
    <property type="evidence" value="ECO:0007669"/>
    <property type="project" value="UniProtKB-KW"/>
</dbReference>
<dbReference type="CDD" id="cd16917">
    <property type="entry name" value="HATPase_UhpB-NarQ-NarX-like"/>
    <property type="match status" value="1"/>
</dbReference>
<evidence type="ECO:0000256" key="10">
    <source>
        <dbReference type="ARBA" id="ARBA00022723"/>
    </source>
</evidence>
<evidence type="ECO:0000256" key="15">
    <source>
        <dbReference type="ARBA" id="ARBA00023012"/>
    </source>
</evidence>
<keyword evidence="12 23" id="KW-0418">Kinase</keyword>
<evidence type="ECO:0000256" key="3">
    <source>
        <dbReference type="ARBA" id="ARBA00004496"/>
    </source>
</evidence>
<gene>
    <name evidence="23" type="ORF">P8625_05655</name>
</gene>
<keyword evidence="10" id="KW-0479">Metal-binding</keyword>
<keyword evidence="21" id="KW-1133">Transmembrane helix</keyword>
<evidence type="ECO:0000256" key="9">
    <source>
        <dbReference type="ARBA" id="ARBA00022679"/>
    </source>
</evidence>
<keyword evidence="8" id="KW-0597">Phosphoprotein</keyword>
<evidence type="ECO:0000256" key="4">
    <source>
        <dbReference type="ARBA" id="ARBA00012438"/>
    </source>
</evidence>
<dbReference type="PANTHER" id="PTHR24421:SF10">
    <property type="entry name" value="NITRATE_NITRITE SENSOR PROTEIN NARQ"/>
    <property type="match status" value="1"/>
</dbReference>
<comment type="catalytic activity">
    <reaction evidence="1">
        <text>ATP + protein L-histidine = ADP + protein N-phospho-L-histidine.</text>
        <dbReference type="EC" id="2.7.13.3"/>
    </reaction>
</comment>
<comment type="cofactor">
    <cofactor evidence="2">
        <name>[4Fe-4S] cluster</name>
        <dbReference type="ChEBI" id="CHEBI:49883"/>
    </cofactor>
</comment>
<keyword evidence="7" id="KW-0963">Cytoplasm</keyword>
<comment type="subcellular location">
    <subcellularLocation>
        <location evidence="3">Cytoplasm</location>
    </subcellularLocation>
</comment>
<keyword evidence="16" id="KW-0411">Iron-sulfur</keyword>
<keyword evidence="21" id="KW-0472">Membrane</keyword>
<feature type="repeat" description="TPR" evidence="19">
    <location>
        <begin position="14"/>
        <end position="47"/>
    </location>
</feature>
<dbReference type="SMART" id="SM00028">
    <property type="entry name" value="TPR"/>
    <property type="match status" value="2"/>
</dbReference>
<dbReference type="EMBL" id="CP122539">
    <property type="protein sequence ID" value="WGH76644.1"/>
    <property type="molecule type" value="Genomic_DNA"/>
</dbReference>
<proteinExistence type="predicted"/>
<evidence type="ECO:0000256" key="11">
    <source>
        <dbReference type="ARBA" id="ARBA00022741"/>
    </source>
</evidence>
<dbReference type="InterPro" id="IPR050482">
    <property type="entry name" value="Sensor_HK_TwoCompSys"/>
</dbReference>
<feature type="coiled-coil region" evidence="20">
    <location>
        <begin position="255"/>
        <end position="325"/>
    </location>
</feature>
<dbReference type="PROSITE" id="PS50109">
    <property type="entry name" value="HIS_KIN"/>
    <property type="match status" value="1"/>
</dbReference>
<evidence type="ECO:0000256" key="18">
    <source>
        <dbReference type="ARBA" id="ARBA00030800"/>
    </source>
</evidence>